<keyword evidence="3" id="KW-1185">Reference proteome</keyword>
<keyword evidence="1" id="KW-0812">Transmembrane</keyword>
<organism evidence="2 3">
    <name type="scientific">Deinococcus rubellus</name>
    <dbReference type="NCBI Taxonomy" id="1889240"/>
    <lineage>
        <taxon>Bacteria</taxon>
        <taxon>Thermotogati</taxon>
        <taxon>Deinococcota</taxon>
        <taxon>Deinococci</taxon>
        <taxon>Deinococcales</taxon>
        <taxon>Deinococcaceae</taxon>
        <taxon>Deinococcus</taxon>
    </lineage>
</organism>
<evidence type="ECO:0008006" key="4">
    <source>
        <dbReference type="Google" id="ProtNLM"/>
    </source>
</evidence>
<proteinExistence type="predicted"/>
<dbReference type="RefSeq" id="WP_260560055.1">
    <property type="nucleotide sequence ID" value="NZ_BAABEC010000074.1"/>
</dbReference>
<keyword evidence="1" id="KW-1133">Transmembrane helix</keyword>
<protein>
    <recommendedName>
        <fullName evidence="4">Cytochrome c oxidase polypeptide IV</fullName>
    </recommendedName>
</protein>
<sequence>MNKRPSFLTQLLSRLLKVLGAPAYWLVRRLGYRPTAPAQIPIVVSPVPVHRPPAEAPLPPGWTRPRSMQEAKPTLAPVLLAFGLAGAALGLLITIWSIVGVGVVLAVLGGAMWAWDSYQESGEG</sequence>
<dbReference type="EMBL" id="CP104213">
    <property type="protein sequence ID" value="UWX63775.1"/>
    <property type="molecule type" value="Genomic_DNA"/>
</dbReference>
<evidence type="ECO:0000313" key="2">
    <source>
        <dbReference type="EMBL" id="UWX63775.1"/>
    </source>
</evidence>
<name>A0ABY5YG06_9DEIO</name>
<evidence type="ECO:0000256" key="1">
    <source>
        <dbReference type="SAM" id="Phobius"/>
    </source>
</evidence>
<keyword evidence="1" id="KW-0472">Membrane</keyword>
<reference evidence="2" key="1">
    <citation type="submission" date="2022-09" db="EMBL/GenBank/DDBJ databases">
        <title>genome sequence of Deinococcus rubellus.</title>
        <authorList>
            <person name="Srinivasan S."/>
        </authorList>
    </citation>
    <scope>NUCLEOTIDE SEQUENCE</scope>
    <source>
        <strain evidence="2">Ant6</strain>
    </source>
</reference>
<feature type="transmembrane region" description="Helical" evidence="1">
    <location>
        <begin position="75"/>
        <end position="108"/>
    </location>
</feature>
<gene>
    <name evidence="2" type="ORF">N0D28_13725</name>
</gene>
<evidence type="ECO:0000313" key="3">
    <source>
        <dbReference type="Proteomes" id="UP001060261"/>
    </source>
</evidence>
<dbReference type="Proteomes" id="UP001060261">
    <property type="component" value="Chromosome"/>
</dbReference>
<accession>A0ABY5YG06</accession>